<gene>
    <name evidence="2" type="ORF">SAMN05444417_2245</name>
</gene>
<keyword evidence="3" id="KW-1185">Reference proteome</keyword>
<feature type="domain" description="Hedgehog/Intein (Hint)" evidence="1">
    <location>
        <begin position="29"/>
        <end position="155"/>
    </location>
</feature>
<name>A0A1M6EYA2_9RHOB</name>
<organism evidence="2 3">
    <name type="scientific">Wenxinia saemankumensis</name>
    <dbReference type="NCBI Taxonomy" id="1447782"/>
    <lineage>
        <taxon>Bacteria</taxon>
        <taxon>Pseudomonadati</taxon>
        <taxon>Pseudomonadota</taxon>
        <taxon>Alphaproteobacteria</taxon>
        <taxon>Rhodobacterales</taxon>
        <taxon>Roseobacteraceae</taxon>
        <taxon>Wenxinia</taxon>
    </lineage>
</organism>
<protein>
    <submittedName>
        <fullName evidence="2">Hint domain-containing protein</fullName>
    </submittedName>
</protein>
<accession>A0A1M6EYA2</accession>
<dbReference type="Pfam" id="PF13403">
    <property type="entry name" value="Hint_2"/>
    <property type="match status" value="1"/>
</dbReference>
<proteinExistence type="predicted"/>
<evidence type="ECO:0000259" key="1">
    <source>
        <dbReference type="Pfam" id="PF13403"/>
    </source>
</evidence>
<evidence type="ECO:0000313" key="2">
    <source>
        <dbReference type="EMBL" id="SHI90434.1"/>
    </source>
</evidence>
<dbReference type="STRING" id="1447782.SAMN05444417_2245"/>
<dbReference type="SUPFAM" id="SSF51294">
    <property type="entry name" value="Hedgehog/intein (Hint) domain"/>
    <property type="match status" value="1"/>
</dbReference>
<dbReference type="InterPro" id="IPR028992">
    <property type="entry name" value="Hedgehog/Intein_dom"/>
</dbReference>
<dbReference type="InterPro" id="IPR036844">
    <property type="entry name" value="Hint_dom_sf"/>
</dbReference>
<reference evidence="2 3" key="1">
    <citation type="submission" date="2016-11" db="EMBL/GenBank/DDBJ databases">
        <authorList>
            <person name="Jaros S."/>
            <person name="Januszkiewicz K."/>
            <person name="Wedrychowicz H."/>
        </authorList>
    </citation>
    <scope>NUCLEOTIDE SEQUENCE [LARGE SCALE GENOMIC DNA]</scope>
    <source>
        <strain evidence="2 3">DSM 100565</strain>
    </source>
</reference>
<evidence type="ECO:0000313" key="3">
    <source>
        <dbReference type="Proteomes" id="UP000184292"/>
    </source>
</evidence>
<dbReference type="AlphaFoldDB" id="A0A1M6EYA2"/>
<sequence>MGMSTETEELFSAALSARLARGTTGGLPSGTIVLTMDGEMPVEHLAPGDRIVTREGGMARIREIRVLRQRIAPVRVRAGTFGHARPGEDTLLSPATRVHLRDWRARALYGAATADMPAGRLVDGTFVLREAAREMRLHDVVLDRPQTLYAGGLELRSA</sequence>
<dbReference type="EMBL" id="FQYO01000003">
    <property type="protein sequence ID" value="SHI90434.1"/>
    <property type="molecule type" value="Genomic_DNA"/>
</dbReference>
<dbReference type="Proteomes" id="UP000184292">
    <property type="component" value="Unassembled WGS sequence"/>
</dbReference>